<evidence type="ECO:0000256" key="4">
    <source>
        <dbReference type="ARBA" id="ARBA00022898"/>
    </source>
</evidence>
<dbReference type="InterPro" id="IPR010977">
    <property type="entry name" value="Aromatic_deC"/>
</dbReference>
<reference evidence="8 9" key="1">
    <citation type="journal article" date="2015" name="Stand. Genomic Sci.">
        <title>Genomic Encyclopedia of Bacterial and Archaeal Type Strains, Phase III: the genomes of soil and plant-associated and newly described type strains.</title>
        <authorList>
            <person name="Whitman W.B."/>
            <person name="Woyke T."/>
            <person name="Klenk H.P."/>
            <person name="Zhou Y."/>
            <person name="Lilburn T.G."/>
            <person name="Beck B.J."/>
            <person name="De Vos P."/>
            <person name="Vandamme P."/>
            <person name="Eisen J.A."/>
            <person name="Garrity G."/>
            <person name="Hugenholtz P."/>
            <person name="Kyrpides N.C."/>
        </authorList>
    </citation>
    <scope>NUCLEOTIDE SEQUENCE [LARGE SCALE GENOMIC DNA]</scope>
    <source>
        <strain evidence="8 9">CGMCC 1.10821</strain>
    </source>
</reference>
<dbReference type="SUPFAM" id="SSF53383">
    <property type="entry name" value="PLP-dependent transferases"/>
    <property type="match status" value="1"/>
</dbReference>
<keyword evidence="5 7" id="KW-0456">Lyase</keyword>
<evidence type="ECO:0000256" key="1">
    <source>
        <dbReference type="ARBA" id="ARBA00001933"/>
    </source>
</evidence>
<organism evidence="8 9">
    <name type="scientific">Luteimonas cucumeris</name>
    <dbReference type="NCBI Taxonomy" id="985012"/>
    <lineage>
        <taxon>Bacteria</taxon>
        <taxon>Pseudomonadati</taxon>
        <taxon>Pseudomonadota</taxon>
        <taxon>Gammaproteobacteria</taxon>
        <taxon>Lysobacterales</taxon>
        <taxon>Lysobacteraceae</taxon>
        <taxon>Luteimonas</taxon>
    </lineage>
</organism>
<keyword evidence="4 6" id="KW-0663">Pyridoxal phosphate</keyword>
<dbReference type="PANTHER" id="PTHR11999:SF70">
    <property type="entry name" value="MIP05841P"/>
    <property type="match status" value="1"/>
</dbReference>
<dbReference type="Pfam" id="PF00282">
    <property type="entry name" value="Pyridoxal_deC"/>
    <property type="match status" value="1"/>
</dbReference>
<evidence type="ECO:0000256" key="3">
    <source>
        <dbReference type="ARBA" id="ARBA00022793"/>
    </source>
</evidence>
<evidence type="ECO:0000256" key="2">
    <source>
        <dbReference type="ARBA" id="ARBA00009533"/>
    </source>
</evidence>
<keyword evidence="3" id="KW-0210">Decarboxylase</keyword>
<name>A0A562LBX5_9GAMM</name>
<dbReference type="GO" id="GO:0030170">
    <property type="term" value="F:pyridoxal phosphate binding"/>
    <property type="evidence" value="ECO:0007669"/>
    <property type="project" value="InterPro"/>
</dbReference>
<proteinExistence type="inferred from homology"/>
<evidence type="ECO:0000256" key="5">
    <source>
        <dbReference type="ARBA" id="ARBA00023239"/>
    </source>
</evidence>
<keyword evidence="9" id="KW-1185">Reference proteome</keyword>
<comment type="similarity">
    <text evidence="2 7">Belongs to the group II decarboxylase family.</text>
</comment>
<comment type="cofactor">
    <cofactor evidence="1 6 7">
        <name>pyridoxal 5'-phosphate</name>
        <dbReference type="ChEBI" id="CHEBI:597326"/>
    </cofactor>
</comment>
<protein>
    <submittedName>
        <fullName evidence="8">Glutamate/tyrosine decarboxylase-like PLP-dependent enzyme</fullName>
    </submittedName>
</protein>
<dbReference type="EMBL" id="VLKN01000002">
    <property type="protein sequence ID" value="TWI05035.1"/>
    <property type="molecule type" value="Genomic_DNA"/>
</dbReference>
<dbReference type="GO" id="GO:0016831">
    <property type="term" value="F:carboxy-lyase activity"/>
    <property type="evidence" value="ECO:0007669"/>
    <property type="project" value="UniProtKB-KW"/>
</dbReference>
<gene>
    <name evidence="8" type="ORF">IP90_01178</name>
</gene>
<dbReference type="Proteomes" id="UP000315167">
    <property type="component" value="Unassembled WGS sequence"/>
</dbReference>
<dbReference type="InterPro" id="IPR015422">
    <property type="entry name" value="PyrdxlP-dep_Trfase_small"/>
</dbReference>
<sequence>MRDLLSEAANRSIDYLQGLDARAVAPSPATVTALSAFDTPLPESGCDPYEVLEQLDRYGSPATMAMAGPRFFGFVIGGSLPVTLAANWLAGAWDQNTGLYAITPATARIEEVTLRWLIELLGLPPGTGGAFVTGATVANFSALAAARHVVLKRVGWDVEADGLFGAPPVTVVIGEEAHPTLVKSLGMLGFGRHRVVRVPADSQGRMRADKLPAISGPTIVCAQVGNVNTGACDPVAEIGARLRDTGAWLHVDGAFGLWAAAAPGLAHLVQGIDIADSWATDAHKWLNVPYDSGLAFVRDPQALRAAMAITADYLPTESEFRNPSDYTPELSRRARGVEIWAALRGLGRRGIAEMVERNCRQARRFAEGLRMSGFEVLNEVALNQVLVAFGDAATTQRVIAALQADGTCWCGGTVWQGRTAMRISVSCWATTDDDVERSLEAMRHAARSVIG</sequence>
<dbReference type="OrthoDB" id="9803665at2"/>
<dbReference type="InterPro" id="IPR002129">
    <property type="entry name" value="PyrdxlP-dep_de-COase"/>
</dbReference>
<dbReference type="GO" id="GO:0019752">
    <property type="term" value="P:carboxylic acid metabolic process"/>
    <property type="evidence" value="ECO:0007669"/>
    <property type="project" value="InterPro"/>
</dbReference>
<comment type="caution">
    <text evidence="8">The sequence shown here is derived from an EMBL/GenBank/DDBJ whole genome shotgun (WGS) entry which is preliminary data.</text>
</comment>
<dbReference type="Gene3D" id="3.40.640.10">
    <property type="entry name" value="Type I PLP-dependent aspartate aminotransferase-like (Major domain)"/>
    <property type="match status" value="1"/>
</dbReference>
<dbReference type="PANTHER" id="PTHR11999">
    <property type="entry name" value="GROUP II PYRIDOXAL-5-PHOSPHATE DECARBOXYLASE"/>
    <property type="match status" value="1"/>
</dbReference>
<dbReference type="RefSeq" id="WP_144898673.1">
    <property type="nucleotide sequence ID" value="NZ_VLKN01000002.1"/>
</dbReference>
<evidence type="ECO:0000256" key="6">
    <source>
        <dbReference type="PIRSR" id="PIRSR602129-50"/>
    </source>
</evidence>
<dbReference type="InterPro" id="IPR015424">
    <property type="entry name" value="PyrdxlP-dep_Trfase"/>
</dbReference>
<evidence type="ECO:0000313" key="9">
    <source>
        <dbReference type="Proteomes" id="UP000315167"/>
    </source>
</evidence>
<accession>A0A562LBX5</accession>
<dbReference type="Gene3D" id="3.90.1150.10">
    <property type="entry name" value="Aspartate Aminotransferase, domain 1"/>
    <property type="match status" value="1"/>
</dbReference>
<feature type="modified residue" description="N6-(pyridoxal phosphate)lysine" evidence="6">
    <location>
        <position position="284"/>
    </location>
</feature>
<evidence type="ECO:0000256" key="7">
    <source>
        <dbReference type="RuleBase" id="RU000382"/>
    </source>
</evidence>
<dbReference type="InterPro" id="IPR015421">
    <property type="entry name" value="PyrdxlP-dep_Trfase_major"/>
</dbReference>
<evidence type="ECO:0000313" key="8">
    <source>
        <dbReference type="EMBL" id="TWI05035.1"/>
    </source>
</evidence>
<dbReference type="AlphaFoldDB" id="A0A562LBX5"/>